<dbReference type="Proteomes" id="UP001553161">
    <property type="component" value="Unassembled WGS sequence"/>
</dbReference>
<protein>
    <recommendedName>
        <fullName evidence="4">Glycine zipper domain-containing protein</fullName>
    </recommendedName>
</protein>
<sequence length="91" mass="8937">MIRSFVLPLALVSALVVSACDNPNAQNQAGTAVAAGAIGAIAATALGANTAWTVAAAGAAATAGALYARNHQTNECAYHTGNGDDVVIRPC</sequence>
<evidence type="ECO:0000313" key="2">
    <source>
        <dbReference type="EMBL" id="MEV8468511.1"/>
    </source>
</evidence>
<proteinExistence type="predicted"/>
<evidence type="ECO:0000313" key="3">
    <source>
        <dbReference type="Proteomes" id="UP001553161"/>
    </source>
</evidence>
<name>A0ABV3LAB6_9RHOB</name>
<reference evidence="2 3" key="1">
    <citation type="submission" date="2024-07" db="EMBL/GenBank/DDBJ databases">
        <authorList>
            <person name="Kang M."/>
        </authorList>
    </citation>
    <scope>NUCLEOTIDE SEQUENCE [LARGE SCALE GENOMIC DNA]</scope>
    <source>
        <strain evidence="2 3">DFM31</strain>
    </source>
</reference>
<feature type="chain" id="PRO_5046750557" description="Glycine zipper domain-containing protein" evidence="1">
    <location>
        <begin position="20"/>
        <end position="91"/>
    </location>
</feature>
<gene>
    <name evidence="2" type="ORF">AB0T83_17175</name>
</gene>
<dbReference type="PROSITE" id="PS51257">
    <property type="entry name" value="PROKAR_LIPOPROTEIN"/>
    <property type="match status" value="1"/>
</dbReference>
<accession>A0ABV3LAB6</accession>
<evidence type="ECO:0008006" key="4">
    <source>
        <dbReference type="Google" id="ProtNLM"/>
    </source>
</evidence>
<keyword evidence="3" id="KW-1185">Reference proteome</keyword>
<keyword evidence="1" id="KW-0732">Signal</keyword>
<evidence type="ECO:0000256" key="1">
    <source>
        <dbReference type="SAM" id="SignalP"/>
    </source>
</evidence>
<organism evidence="2 3">
    <name type="scientific">Meridianimarinicoccus marinus</name>
    <dbReference type="NCBI Taxonomy" id="3231483"/>
    <lineage>
        <taxon>Bacteria</taxon>
        <taxon>Pseudomonadati</taxon>
        <taxon>Pseudomonadota</taxon>
        <taxon>Alphaproteobacteria</taxon>
        <taxon>Rhodobacterales</taxon>
        <taxon>Paracoccaceae</taxon>
        <taxon>Meridianimarinicoccus</taxon>
    </lineage>
</organism>
<comment type="caution">
    <text evidence="2">The sequence shown here is derived from an EMBL/GenBank/DDBJ whole genome shotgun (WGS) entry which is preliminary data.</text>
</comment>
<feature type="signal peptide" evidence="1">
    <location>
        <begin position="1"/>
        <end position="19"/>
    </location>
</feature>
<dbReference type="EMBL" id="JBFBVU010000030">
    <property type="protein sequence ID" value="MEV8468511.1"/>
    <property type="molecule type" value="Genomic_DNA"/>
</dbReference>
<dbReference type="RefSeq" id="WP_366194465.1">
    <property type="nucleotide sequence ID" value="NZ_JBFBVU010000030.1"/>
</dbReference>